<keyword evidence="5 9" id="KW-0732">Signal</keyword>
<evidence type="ECO:0000256" key="9">
    <source>
        <dbReference type="SAM" id="SignalP"/>
    </source>
</evidence>
<keyword evidence="7" id="KW-0325">Glycoprotein</keyword>
<proteinExistence type="inferred from homology"/>
<dbReference type="InterPro" id="IPR026960">
    <property type="entry name" value="RVT-Znf"/>
</dbReference>
<evidence type="ECO:0008006" key="14">
    <source>
        <dbReference type="Google" id="ProtNLM"/>
    </source>
</evidence>
<keyword evidence="13" id="KW-1185">Reference proteome</keyword>
<evidence type="ECO:0000256" key="7">
    <source>
        <dbReference type="ARBA" id="ARBA00023180"/>
    </source>
</evidence>
<sequence length="812" mass="89655">MASTFFLLLLFFTTTTIVTAQTPPAPAPSPSSATCNGVFLSYSYSSGAQIPPKLKSDPAKQPYRFKSTLSVLNNAAEELKSWRVFVGFQHDEYLVSASNAVIADGSATLPSPVGNGTVFAGFPNSDLKTAIETAGDLTQMSVQVKFLGTQFGVGSPDVPMPNNISLVNDGFICSVPTMQGIRVMEVCCMKDPNAITNVTLPDEFLPRQTGDLTIMYDVIRTYESNYWAAVTIENHNPLGRLDNWNLTWDWMRDEFIGDIKGAYPFTRDSSSCIFGPQGAFYTSMDFSNVLNCERRPTLIDLPLEMTNNTQIGNIPFCCRNGTILPPTMDPSKSKSAFQIQVYKMPPDINRSELLPPQNFKINGRLNPDYNCGPPVRVSPSESPDSGGLPGSTAVSSWQVVCNITQPKGSSPRCCVSFSAYYNESIIPCPTCACGCRNTNPGTCSATAPALFLPSQAILVPFDNRTALATAWAHLKHRNVPSPLPCPDNCGVSINWHLLTDFRGGWSSRLTMFNWEDEAFADWFVAVEMDKSTPGFEKAYSFNGTILEVNRKNDTILMQGLPGLNYLVGEVDGASPEKDPRVPGKQQSVLSFTTKKMSGINVAGGDGFPTKVFFNGEECALPGLIPTNDSHRKKLEGVFSVIDCFPKKENFEVPMKVLCFAWRARLGRIPTLLALSRRNVKVDSQWCSACISRLETSDHLLVDCPFADHVWRNLEKWCGIRKINANSVRGIIDEGVRLKMGSNRKKKALFSILYGALWAIWRARIDRIFNGDIADPIKVVDSIKSMTFLWVKHRYGRCSINWGDWIGSPLNCL</sequence>
<feature type="signal peptide" evidence="9">
    <location>
        <begin position="1"/>
        <end position="20"/>
    </location>
</feature>
<evidence type="ECO:0000256" key="4">
    <source>
        <dbReference type="ARBA" id="ARBA00022622"/>
    </source>
</evidence>
<dbReference type="Pfam" id="PF04833">
    <property type="entry name" value="COBRA"/>
    <property type="match status" value="1"/>
</dbReference>
<evidence type="ECO:0000313" key="12">
    <source>
        <dbReference type="EMBL" id="KAJ0200269.1"/>
    </source>
</evidence>
<keyword evidence="6" id="KW-0472">Membrane</keyword>
<evidence type="ECO:0000259" key="10">
    <source>
        <dbReference type="Pfam" id="PF13966"/>
    </source>
</evidence>
<accession>A0A9R1X799</accession>
<dbReference type="Proteomes" id="UP000235145">
    <property type="component" value="Unassembled WGS sequence"/>
</dbReference>
<dbReference type="EMBL" id="NBSK02000006">
    <property type="protein sequence ID" value="KAJ0200269.1"/>
    <property type="molecule type" value="Genomic_DNA"/>
</dbReference>
<evidence type="ECO:0000256" key="1">
    <source>
        <dbReference type="ARBA" id="ARBA00004609"/>
    </source>
</evidence>
<comment type="similarity">
    <text evidence="2">Belongs to the COBRA family.</text>
</comment>
<evidence type="ECO:0000256" key="5">
    <source>
        <dbReference type="ARBA" id="ARBA00022729"/>
    </source>
</evidence>
<dbReference type="GO" id="GO:0098552">
    <property type="term" value="C:side of membrane"/>
    <property type="evidence" value="ECO:0007669"/>
    <property type="project" value="UniProtKB-KW"/>
</dbReference>
<dbReference type="GO" id="GO:0005886">
    <property type="term" value="C:plasma membrane"/>
    <property type="evidence" value="ECO:0007669"/>
    <property type="project" value="UniProtKB-SubCell"/>
</dbReference>
<evidence type="ECO:0000256" key="8">
    <source>
        <dbReference type="ARBA" id="ARBA00023288"/>
    </source>
</evidence>
<organism evidence="12 13">
    <name type="scientific">Lactuca sativa</name>
    <name type="common">Garden lettuce</name>
    <dbReference type="NCBI Taxonomy" id="4236"/>
    <lineage>
        <taxon>Eukaryota</taxon>
        <taxon>Viridiplantae</taxon>
        <taxon>Streptophyta</taxon>
        <taxon>Embryophyta</taxon>
        <taxon>Tracheophyta</taxon>
        <taxon>Spermatophyta</taxon>
        <taxon>Magnoliopsida</taxon>
        <taxon>eudicotyledons</taxon>
        <taxon>Gunneridae</taxon>
        <taxon>Pentapetalae</taxon>
        <taxon>asterids</taxon>
        <taxon>campanulids</taxon>
        <taxon>Asterales</taxon>
        <taxon>Asteraceae</taxon>
        <taxon>Cichorioideae</taxon>
        <taxon>Cichorieae</taxon>
        <taxon>Lactucinae</taxon>
        <taxon>Lactuca</taxon>
    </lineage>
</organism>
<comment type="caution">
    <text evidence="12">The sequence shown here is derived from an EMBL/GenBank/DDBJ whole genome shotgun (WGS) entry which is preliminary data.</text>
</comment>
<evidence type="ECO:0000256" key="3">
    <source>
        <dbReference type="ARBA" id="ARBA00022475"/>
    </source>
</evidence>
<dbReference type="InterPro" id="IPR056900">
    <property type="entry name" value="COB_C"/>
</dbReference>
<dbReference type="Pfam" id="PF25079">
    <property type="entry name" value="COB_C"/>
    <property type="match status" value="1"/>
</dbReference>
<dbReference type="GO" id="GO:0010215">
    <property type="term" value="P:cellulose microfibril organization"/>
    <property type="evidence" value="ECO:0007669"/>
    <property type="project" value="InterPro"/>
</dbReference>
<evidence type="ECO:0000256" key="6">
    <source>
        <dbReference type="ARBA" id="ARBA00023136"/>
    </source>
</evidence>
<gene>
    <name evidence="12" type="ORF">LSAT_V11C600341390</name>
</gene>
<dbReference type="PANTHER" id="PTHR31052:SF28">
    <property type="entry name" value="COBRA, PLANT-RELATED"/>
    <property type="match status" value="1"/>
</dbReference>
<keyword evidence="4" id="KW-0336">GPI-anchor</keyword>
<dbReference type="AlphaFoldDB" id="A0A9R1X799"/>
<feature type="domain" description="Reverse transcriptase zinc-binding" evidence="10">
    <location>
        <begin position="651"/>
        <end position="710"/>
    </location>
</feature>
<comment type="subcellular location">
    <subcellularLocation>
        <location evidence="1">Cell membrane</location>
        <topology evidence="1">Lipid-anchor</topology>
        <topology evidence="1">GPI-anchor</topology>
    </subcellularLocation>
</comment>
<feature type="domain" description="COBRA C-terminal" evidence="11">
    <location>
        <begin position="412"/>
        <end position="625"/>
    </location>
</feature>
<keyword evidence="8" id="KW-0449">Lipoprotein</keyword>
<feature type="chain" id="PRO_5040146127" description="Reverse transcriptase zinc-binding domain-containing protein" evidence="9">
    <location>
        <begin position="21"/>
        <end position="812"/>
    </location>
</feature>
<keyword evidence="3" id="KW-1003">Cell membrane</keyword>
<protein>
    <recommendedName>
        <fullName evidence="14">Reverse transcriptase zinc-binding domain-containing protein</fullName>
    </recommendedName>
</protein>
<dbReference type="InterPro" id="IPR006918">
    <property type="entry name" value="COBRA_pln"/>
</dbReference>
<reference evidence="12 13" key="1">
    <citation type="journal article" date="2017" name="Nat. Commun.">
        <title>Genome assembly with in vitro proximity ligation data and whole-genome triplication in lettuce.</title>
        <authorList>
            <person name="Reyes-Chin-Wo S."/>
            <person name="Wang Z."/>
            <person name="Yang X."/>
            <person name="Kozik A."/>
            <person name="Arikit S."/>
            <person name="Song C."/>
            <person name="Xia L."/>
            <person name="Froenicke L."/>
            <person name="Lavelle D.O."/>
            <person name="Truco M.J."/>
            <person name="Xia R."/>
            <person name="Zhu S."/>
            <person name="Xu C."/>
            <person name="Xu H."/>
            <person name="Xu X."/>
            <person name="Cox K."/>
            <person name="Korf I."/>
            <person name="Meyers B.C."/>
            <person name="Michelmore R.W."/>
        </authorList>
    </citation>
    <scope>NUCLEOTIDE SEQUENCE [LARGE SCALE GENOMIC DNA]</scope>
    <source>
        <strain evidence="13">cv. Salinas</strain>
        <tissue evidence="12">Seedlings</tissue>
    </source>
</reference>
<dbReference type="PANTHER" id="PTHR31052">
    <property type="entry name" value="COBRA-LIKE PROTEIN 7"/>
    <property type="match status" value="1"/>
</dbReference>
<dbReference type="Pfam" id="PF13966">
    <property type="entry name" value="zf-RVT"/>
    <property type="match status" value="1"/>
</dbReference>
<evidence type="ECO:0000259" key="11">
    <source>
        <dbReference type="Pfam" id="PF25079"/>
    </source>
</evidence>
<evidence type="ECO:0000313" key="13">
    <source>
        <dbReference type="Proteomes" id="UP000235145"/>
    </source>
</evidence>
<evidence type="ECO:0000256" key="2">
    <source>
        <dbReference type="ARBA" id="ARBA00005507"/>
    </source>
</evidence>
<name>A0A9R1X799_LACSA</name>